<dbReference type="PANTHER" id="PTHR43066">
    <property type="entry name" value="RHOMBOID-RELATED PROTEIN"/>
    <property type="match status" value="1"/>
</dbReference>
<evidence type="ECO:0000256" key="6">
    <source>
        <dbReference type="SAM" id="Phobius"/>
    </source>
</evidence>
<dbReference type="Ensembl" id="ENSGMOT00000054978.1">
    <property type="protein sequence ID" value="ENSGMOP00000065327.1"/>
    <property type="gene ID" value="ENSGMOG00000008853.2"/>
</dbReference>
<feature type="transmembrane region" description="Helical" evidence="6">
    <location>
        <begin position="118"/>
        <end position="141"/>
    </location>
</feature>
<dbReference type="InterPro" id="IPR022764">
    <property type="entry name" value="Peptidase_S54_rhomboid_dom"/>
</dbReference>
<dbReference type="GeneTree" id="ENSGT00390000013711"/>
<accession>A0A8C5CPR4</accession>
<dbReference type="PANTHER" id="PTHR43066:SF16">
    <property type="entry name" value="RHOMBOID DOMAIN-CONTAINING PROTEIN 3"/>
    <property type="match status" value="1"/>
</dbReference>
<dbReference type="Gene3D" id="1.20.1540.10">
    <property type="entry name" value="Rhomboid-like"/>
    <property type="match status" value="1"/>
</dbReference>
<evidence type="ECO:0000313" key="9">
    <source>
        <dbReference type="Proteomes" id="UP000694546"/>
    </source>
</evidence>
<dbReference type="AlphaFoldDB" id="A0A8C5CPR4"/>
<dbReference type="GO" id="GO:0016020">
    <property type="term" value="C:membrane"/>
    <property type="evidence" value="ECO:0007669"/>
    <property type="project" value="UniProtKB-SubCell"/>
</dbReference>
<reference evidence="8" key="1">
    <citation type="submission" date="2025-08" db="UniProtKB">
        <authorList>
            <consortium name="Ensembl"/>
        </authorList>
    </citation>
    <scope>IDENTIFICATION</scope>
</reference>
<keyword evidence="2 6" id="KW-0812">Transmembrane</keyword>
<feature type="transmembrane region" description="Helical" evidence="6">
    <location>
        <begin position="36"/>
        <end position="64"/>
    </location>
</feature>
<dbReference type="SUPFAM" id="SSF144091">
    <property type="entry name" value="Rhomboid-like"/>
    <property type="match status" value="1"/>
</dbReference>
<dbReference type="OMA" id="CIGHNYH"/>
<evidence type="ECO:0000313" key="8">
    <source>
        <dbReference type="Ensembl" id="ENSGMOP00000065327.1"/>
    </source>
</evidence>
<protein>
    <recommendedName>
        <fullName evidence="7">Peptidase S54 rhomboid domain-containing protein</fullName>
    </recommendedName>
</protein>
<reference evidence="8" key="2">
    <citation type="submission" date="2025-09" db="UniProtKB">
        <authorList>
            <consortium name="Ensembl"/>
        </authorList>
    </citation>
    <scope>IDENTIFICATION</scope>
</reference>
<feature type="transmembrane region" description="Helical" evidence="6">
    <location>
        <begin position="180"/>
        <end position="207"/>
    </location>
</feature>
<name>A0A8C5CPR4_GADMO</name>
<keyword evidence="4 6" id="KW-0472">Membrane</keyword>
<dbReference type="InterPro" id="IPR035952">
    <property type="entry name" value="Rhomboid-like_sf"/>
</dbReference>
<organism evidence="8 9">
    <name type="scientific">Gadus morhua</name>
    <name type="common">Atlantic cod</name>
    <dbReference type="NCBI Taxonomy" id="8049"/>
    <lineage>
        <taxon>Eukaryota</taxon>
        <taxon>Metazoa</taxon>
        <taxon>Chordata</taxon>
        <taxon>Craniata</taxon>
        <taxon>Vertebrata</taxon>
        <taxon>Euteleostomi</taxon>
        <taxon>Actinopterygii</taxon>
        <taxon>Neopterygii</taxon>
        <taxon>Teleostei</taxon>
        <taxon>Neoteleostei</taxon>
        <taxon>Acanthomorphata</taxon>
        <taxon>Zeiogadaria</taxon>
        <taxon>Gadariae</taxon>
        <taxon>Gadiformes</taxon>
        <taxon>Gadoidei</taxon>
        <taxon>Gadidae</taxon>
        <taxon>Gadus</taxon>
    </lineage>
</organism>
<evidence type="ECO:0000256" key="3">
    <source>
        <dbReference type="ARBA" id="ARBA00022989"/>
    </source>
</evidence>
<evidence type="ECO:0000256" key="4">
    <source>
        <dbReference type="ARBA" id="ARBA00023136"/>
    </source>
</evidence>
<dbReference type="SUPFAM" id="SSF46934">
    <property type="entry name" value="UBA-like"/>
    <property type="match status" value="1"/>
</dbReference>
<feature type="region of interest" description="Disordered" evidence="5">
    <location>
        <begin position="254"/>
        <end position="304"/>
    </location>
</feature>
<dbReference type="InterPro" id="IPR009060">
    <property type="entry name" value="UBA-like_sf"/>
</dbReference>
<dbReference type="Pfam" id="PF01694">
    <property type="entry name" value="Rhomboid"/>
    <property type="match status" value="1"/>
</dbReference>
<feature type="domain" description="Peptidase S54 rhomboid" evidence="7">
    <location>
        <begin position="82"/>
        <end position="208"/>
    </location>
</feature>
<keyword evidence="3 6" id="KW-1133">Transmembrane helix</keyword>
<keyword evidence="9" id="KW-1185">Reference proteome</keyword>
<proteinExistence type="predicted"/>
<evidence type="ECO:0000256" key="1">
    <source>
        <dbReference type="ARBA" id="ARBA00004141"/>
    </source>
</evidence>
<evidence type="ECO:0000256" key="2">
    <source>
        <dbReference type="ARBA" id="ARBA00022692"/>
    </source>
</evidence>
<evidence type="ECO:0000259" key="7">
    <source>
        <dbReference type="Pfam" id="PF01694"/>
    </source>
</evidence>
<dbReference type="Proteomes" id="UP000694546">
    <property type="component" value="Chromosome 6"/>
</dbReference>
<dbReference type="GO" id="GO:0004252">
    <property type="term" value="F:serine-type endopeptidase activity"/>
    <property type="evidence" value="ECO:0007669"/>
    <property type="project" value="InterPro"/>
</dbReference>
<comment type="subcellular location">
    <subcellularLocation>
        <location evidence="1">Membrane</location>
        <topology evidence="1">Multi-pass membrane protein</topology>
    </subcellularLocation>
</comment>
<evidence type="ECO:0000256" key="5">
    <source>
        <dbReference type="SAM" id="MobiDB-lite"/>
    </source>
</evidence>
<sequence length="404" mass="43884">MGADPGPEAQLVNRKEGAGSCCGRGALRMLDRMFSLWFWFGSARPGFFLWTAAVWSGILLMYHRGVHASLSLGPGGDFPRLTDVLLYAFSHEDLPSLLVNTILLLLLGPCQERRWGTLALVCLSLLSALLLPVLYSLLLFVGGGEASRISGYSAPQLALFTAQCRQVTQRRLLGCVPVWFLPWLVLLAGLVLLPGTPALLHFCAICLGHNYRQSFIGLFQELENATIFKRVPEWVCVFTTTTLPTLPYYITSGPRLPPSTTPRRSGSPSQWKPSGGADTSASHPTRDPSPRHQSPWSEPGPSWALEGAAALGEHRLLEEEMMKAGILASLQDTSEDPEGRVEVPKSSVSSLRLQQLERMGFPTEKAVVALAASKQLDGAISLLIDNRVGDQSVMVSKGRGTPSP</sequence>